<dbReference type="Gene3D" id="2.60.40.10">
    <property type="entry name" value="Immunoglobulins"/>
    <property type="match status" value="1"/>
</dbReference>
<protein>
    <submittedName>
        <fullName evidence="3">Ig-like domain (Group 3)</fullName>
    </submittedName>
</protein>
<keyword evidence="1" id="KW-0732">Signal</keyword>
<dbReference type="EMBL" id="FTOP01000024">
    <property type="protein sequence ID" value="SIT16198.1"/>
    <property type="molecule type" value="Genomic_DNA"/>
</dbReference>
<proteinExistence type="predicted"/>
<feature type="non-terminal residue" evidence="3">
    <location>
        <position position="843"/>
    </location>
</feature>
<dbReference type="Pfam" id="PF18657">
    <property type="entry name" value="YDG"/>
    <property type="match status" value="1"/>
</dbReference>
<evidence type="ECO:0000313" key="3">
    <source>
        <dbReference type="EMBL" id="SIT16198.1"/>
    </source>
</evidence>
<dbReference type="Proteomes" id="UP000186026">
    <property type="component" value="Unassembled WGS sequence"/>
</dbReference>
<feature type="domain" description="YDG" evidence="2">
    <location>
        <begin position="351"/>
        <end position="421"/>
    </location>
</feature>
<organism evidence="3 4">
    <name type="scientific">Belliella pelovolcani</name>
    <dbReference type="NCBI Taxonomy" id="529505"/>
    <lineage>
        <taxon>Bacteria</taxon>
        <taxon>Pseudomonadati</taxon>
        <taxon>Bacteroidota</taxon>
        <taxon>Cytophagia</taxon>
        <taxon>Cytophagales</taxon>
        <taxon>Cyclobacteriaceae</taxon>
        <taxon>Belliella</taxon>
    </lineage>
</organism>
<dbReference type="AlphaFoldDB" id="A0A1N7Q000"/>
<gene>
    <name evidence="3" type="ORF">SAMN05421761_1241</name>
</gene>
<evidence type="ECO:0000313" key="4">
    <source>
        <dbReference type="Proteomes" id="UP000186026"/>
    </source>
</evidence>
<dbReference type="RefSeq" id="WP_139325570.1">
    <property type="nucleotide sequence ID" value="NZ_FTOP01000024.1"/>
</dbReference>
<keyword evidence="4" id="KW-1185">Reference proteome</keyword>
<dbReference type="STRING" id="529505.SAMN05421761_1241"/>
<dbReference type="InterPro" id="IPR041248">
    <property type="entry name" value="YDG"/>
</dbReference>
<dbReference type="OrthoDB" id="1121493at2"/>
<feature type="signal peptide" evidence="1">
    <location>
        <begin position="1"/>
        <end position="22"/>
    </location>
</feature>
<evidence type="ECO:0000256" key="1">
    <source>
        <dbReference type="SAM" id="SignalP"/>
    </source>
</evidence>
<dbReference type="InterPro" id="IPR013783">
    <property type="entry name" value="Ig-like_fold"/>
</dbReference>
<evidence type="ECO:0000259" key="2">
    <source>
        <dbReference type="Pfam" id="PF18657"/>
    </source>
</evidence>
<accession>A0A1N7Q000</accession>
<feature type="chain" id="PRO_5012794753" evidence="1">
    <location>
        <begin position="23"/>
        <end position="843"/>
    </location>
</feature>
<sequence>MKSKLLLLIFTLVGYLYHPVQAQETYGGNPPIVTPYTASTLPSVTTDKDDYLPGETAIITGTGWIYDSVVDLHFIEDPFVDHIHDYHDIAVDEDGNFTILFPILERHLGVAFTLHAKGMTTGQVALAYFTDGNFTFSTSGLPNGQLVDVEWTVSGNLPQGGDKDGQIVVGISNTSGGANSREVDFTYITNPLTNGGIKYQILNYSTTGGAQVTSKTDTLTIFNSGAANVANDRTITANYGALISSNESAIYGSSVTLTSTFYSNYQTSTSISGKTITFYLDGTAVGTGVTNASGVASLTLDLTSVPILGKLNVGTYDITTSFAGDTGLLAVPKENSTGSVLTVEQKEITGNFTADNKVYDGNNEAIISNRALIGIVSGDIVTLDGGTATFSDANAGDNKVVTLSGATLTGVDAGNYILTSVETSLANIEKAPSTTVVTINGGPFTYTGSAIEPATVSVTGPGGLNLTPDAVYSNNINAGTATASYDYEGDDNYLPSSDSEDFEIGKATTVTTVTINGGPFTYTGSAIEPATVSVTGPGGLDLTPAADYANNINAGTATASYSYAGDDNYLPSSDSEDFEIGKATTVTTVTINGGPFTYTGSTIEPATVSVTGPGGLDLTPTADYANNINAGTATASYSYAGDANYLPSSDSEDFTIDKAATTTVVTINGGPFTYTGSAIEPATVSVTGPGGLDLTPTADYANNINAGTATASYSYAGDDNYLPSSDSEDFTIDKAATTTVVTINGGPFTYTGSAIEPATVSVTGPGGLNLTPDAVYSNNINAGTATASYDYEGDDNYLPSSDSEDFEIGKASTTTVVTINGGPFTYTGSAIEPATVSVTGPGG</sequence>
<name>A0A1N7Q000_9BACT</name>
<reference evidence="4" key="1">
    <citation type="submission" date="2017-01" db="EMBL/GenBank/DDBJ databases">
        <authorList>
            <person name="Varghese N."/>
            <person name="Submissions S."/>
        </authorList>
    </citation>
    <scope>NUCLEOTIDE SEQUENCE [LARGE SCALE GENOMIC DNA]</scope>
    <source>
        <strain evidence="4">DSM 46698</strain>
    </source>
</reference>